<organism evidence="1 2">
    <name type="scientific">Populus trichocarpa</name>
    <name type="common">Western balsam poplar</name>
    <name type="synonym">Populus balsamifera subsp. trichocarpa</name>
    <dbReference type="NCBI Taxonomy" id="3694"/>
    <lineage>
        <taxon>Eukaryota</taxon>
        <taxon>Viridiplantae</taxon>
        <taxon>Streptophyta</taxon>
        <taxon>Embryophyta</taxon>
        <taxon>Tracheophyta</taxon>
        <taxon>Spermatophyta</taxon>
        <taxon>Magnoliopsida</taxon>
        <taxon>eudicotyledons</taxon>
        <taxon>Gunneridae</taxon>
        <taxon>Pentapetalae</taxon>
        <taxon>rosids</taxon>
        <taxon>fabids</taxon>
        <taxon>Malpighiales</taxon>
        <taxon>Salicaceae</taxon>
        <taxon>Saliceae</taxon>
        <taxon>Populus</taxon>
    </lineage>
</organism>
<evidence type="ECO:0000313" key="1">
    <source>
        <dbReference type="EMBL" id="PNS90988.1"/>
    </source>
</evidence>
<proteinExistence type="predicted"/>
<keyword evidence="2" id="KW-1185">Reference proteome</keyword>
<name>A0A2K1WR27_POPTR</name>
<protein>
    <submittedName>
        <fullName evidence="1">Uncharacterized protein</fullName>
    </submittedName>
</protein>
<dbReference type="InParanoid" id="A0A2K1WR27"/>
<sequence length="96" mass="10757">MERLLTQGYLKQFLKKDPPQEGEGGEVRQQRPTLIEVIFIAMEGYRVHRILVDDSSLVNILSVEDMTKMGIDTSRMTLVSTPLIGIEGSVVPVRGQ</sequence>
<dbReference type="EMBL" id="CM009308">
    <property type="protein sequence ID" value="PNS90988.1"/>
    <property type="molecule type" value="Genomic_DNA"/>
</dbReference>
<gene>
    <name evidence="1" type="ORF">POPTR_019G074900</name>
</gene>
<dbReference type="AlphaFoldDB" id="A0A2K1WR27"/>
<reference evidence="1 2" key="1">
    <citation type="journal article" date="2006" name="Science">
        <title>The genome of black cottonwood, Populus trichocarpa (Torr. &amp; Gray).</title>
        <authorList>
            <person name="Tuskan G.A."/>
            <person name="Difazio S."/>
            <person name="Jansson S."/>
            <person name="Bohlmann J."/>
            <person name="Grigoriev I."/>
            <person name="Hellsten U."/>
            <person name="Putnam N."/>
            <person name="Ralph S."/>
            <person name="Rombauts S."/>
            <person name="Salamov A."/>
            <person name="Schein J."/>
            <person name="Sterck L."/>
            <person name="Aerts A."/>
            <person name="Bhalerao R.R."/>
            <person name="Bhalerao R.P."/>
            <person name="Blaudez D."/>
            <person name="Boerjan W."/>
            <person name="Brun A."/>
            <person name="Brunner A."/>
            <person name="Busov V."/>
            <person name="Campbell M."/>
            <person name="Carlson J."/>
            <person name="Chalot M."/>
            <person name="Chapman J."/>
            <person name="Chen G.L."/>
            <person name="Cooper D."/>
            <person name="Coutinho P.M."/>
            <person name="Couturier J."/>
            <person name="Covert S."/>
            <person name="Cronk Q."/>
            <person name="Cunningham R."/>
            <person name="Davis J."/>
            <person name="Degroeve S."/>
            <person name="Dejardin A."/>
            <person name="Depamphilis C."/>
            <person name="Detter J."/>
            <person name="Dirks B."/>
            <person name="Dubchak I."/>
            <person name="Duplessis S."/>
            <person name="Ehlting J."/>
            <person name="Ellis B."/>
            <person name="Gendler K."/>
            <person name="Goodstein D."/>
            <person name="Gribskov M."/>
            <person name="Grimwood J."/>
            <person name="Groover A."/>
            <person name="Gunter L."/>
            <person name="Hamberger B."/>
            <person name="Heinze B."/>
            <person name="Helariutta Y."/>
            <person name="Henrissat B."/>
            <person name="Holligan D."/>
            <person name="Holt R."/>
            <person name="Huang W."/>
            <person name="Islam-Faridi N."/>
            <person name="Jones S."/>
            <person name="Jones-Rhoades M."/>
            <person name="Jorgensen R."/>
            <person name="Joshi C."/>
            <person name="Kangasjarvi J."/>
            <person name="Karlsson J."/>
            <person name="Kelleher C."/>
            <person name="Kirkpatrick R."/>
            <person name="Kirst M."/>
            <person name="Kohler A."/>
            <person name="Kalluri U."/>
            <person name="Larimer F."/>
            <person name="Leebens-Mack J."/>
            <person name="Leple J.C."/>
            <person name="Locascio P."/>
            <person name="Lou Y."/>
            <person name="Lucas S."/>
            <person name="Martin F."/>
            <person name="Montanini B."/>
            <person name="Napoli C."/>
            <person name="Nelson D.R."/>
            <person name="Nelson C."/>
            <person name="Nieminen K."/>
            <person name="Nilsson O."/>
            <person name="Pereda V."/>
            <person name="Peter G."/>
            <person name="Philippe R."/>
            <person name="Pilate G."/>
            <person name="Poliakov A."/>
            <person name="Razumovskaya J."/>
            <person name="Richardson P."/>
            <person name="Rinaldi C."/>
            <person name="Ritland K."/>
            <person name="Rouze P."/>
            <person name="Ryaboy D."/>
            <person name="Schmutz J."/>
            <person name="Schrader J."/>
            <person name="Segerman B."/>
            <person name="Shin H."/>
            <person name="Siddiqui A."/>
            <person name="Sterky F."/>
            <person name="Terry A."/>
            <person name="Tsai C.J."/>
            <person name="Uberbacher E."/>
            <person name="Unneberg P."/>
            <person name="Vahala J."/>
            <person name="Wall K."/>
            <person name="Wessler S."/>
            <person name="Yang G."/>
            <person name="Yin T."/>
            <person name="Douglas C."/>
            <person name="Marra M."/>
            <person name="Sandberg G."/>
            <person name="Van de Peer Y."/>
            <person name="Rokhsar D."/>
        </authorList>
    </citation>
    <scope>NUCLEOTIDE SEQUENCE [LARGE SCALE GENOMIC DNA]</scope>
    <source>
        <strain evidence="2">cv. Nisqually</strain>
    </source>
</reference>
<evidence type="ECO:0000313" key="2">
    <source>
        <dbReference type="Proteomes" id="UP000006729"/>
    </source>
</evidence>
<dbReference type="Proteomes" id="UP000006729">
    <property type="component" value="Chromosome 19"/>
</dbReference>
<accession>A0A2K1WR27</accession>